<dbReference type="SMART" id="SM00448">
    <property type="entry name" value="REC"/>
    <property type="match status" value="1"/>
</dbReference>
<dbReference type="GO" id="GO:0043709">
    <property type="term" value="P:cell adhesion involved in single-species biofilm formation"/>
    <property type="evidence" value="ECO:0007669"/>
    <property type="project" value="TreeGrafter"/>
</dbReference>
<dbReference type="RefSeq" id="WP_111365826.1">
    <property type="nucleotide sequence ID" value="NZ_VINQ01000019.1"/>
</dbReference>
<proteinExistence type="predicted"/>
<dbReference type="PROSITE" id="PS50887">
    <property type="entry name" value="GGDEF"/>
    <property type="match status" value="1"/>
</dbReference>
<sequence length="471" mass="50640">MPGKVLIIDDIATNRITFKVRLAAACYQVAQAATAAEGLTLARQMPPDLILCPANLPDMDAAGLARALRADPLLEDIPLIVVTADHDPATRLAMLEAGADDILLKPLSDDLFLARLRSLLRHRHNHEEKQLRDGAGQVLGLAETPAGFDAPGRVLLVADTADTALKWKSLLARSMPDRLTTVGIADAMRHIGRTDVPDAIGMVLPAEAPETGLRLLTELTAHPATRDAGVIVALVAPRARLAAEALDRGAAEVLGNGALSREMALRLRRQILRKRRIETLRRSMRAGLRAAVIDPLTGLHNRRYAMPRLARMVEEAARIGRDCAVMVVDIDHFKMVNDTFGHAAGDAILSRIGHILREAMGQDALAARLGGEEFLIAMPDTGPEIAHMAAQKLCRLIAGTLFRIPGQPRPVRITVSIGVALASDPAPRDPAKPQGDPVSPAAMLARADRALYGAKAHGRNRVTFCKRRPAA</sequence>
<dbReference type="EMBL" id="VINQ01000019">
    <property type="protein sequence ID" value="KAA0910102.1"/>
    <property type="molecule type" value="Genomic_DNA"/>
</dbReference>
<dbReference type="PROSITE" id="PS50110">
    <property type="entry name" value="RESPONSE_REGULATORY"/>
    <property type="match status" value="2"/>
</dbReference>
<keyword evidence="7" id="KW-1185">Reference proteome</keyword>
<dbReference type="InterPro" id="IPR000160">
    <property type="entry name" value="GGDEF_dom"/>
</dbReference>
<dbReference type="InterPro" id="IPR043128">
    <property type="entry name" value="Rev_trsase/Diguanyl_cyclase"/>
</dbReference>
<dbReference type="InterPro" id="IPR050469">
    <property type="entry name" value="Diguanylate_Cyclase"/>
</dbReference>
<evidence type="ECO:0000313" key="7">
    <source>
        <dbReference type="Proteomes" id="UP000325291"/>
    </source>
</evidence>
<dbReference type="AlphaFoldDB" id="A0A5A9YZ18"/>
<evidence type="ECO:0000256" key="2">
    <source>
        <dbReference type="ARBA" id="ARBA00034247"/>
    </source>
</evidence>
<gene>
    <name evidence="6" type="ORF">FLO80_18490</name>
</gene>
<dbReference type="SUPFAM" id="SSF52172">
    <property type="entry name" value="CheY-like"/>
    <property type="match status" value="1"/>
</dbReference>
<accession>A0A5A9YZ18</accession>
<dbReference type="SMART" id="SM00267">
    <property type="entry name" value="GGDEF"/>
    <property type="match status" value="1"/>
</dbReference>
<dbReference type="Proteomes" id="UP000325291">
    <property type="component" value="Unassembled WGS sequence"/>
</dbReference>
<dbReference type="GO" id="GO:1902201">
    <property type="term" value="P:negative regulation of bacterial-type flagellum-dependent cell motility"/>
    <property type="evidence" value="ECO:0007669"/>
    <property type="project" value="TreeGrafter"/>
</dbReference>
<dbReference type="Gene3D" id="3.40.50.2300">
    <property type="match status" value="1"/>
</dbReference>
<name>A0A5A9YZ18_9RHOB</name>
<reference evidence="6 7" key="1">
    <citation type="submission" date="2019-07" db="EMBL/GenBank/DDBJ databases">
        <title>Aquicoccus porphyridii gen. nov., sp. nov., isolated from a small marine red alga, Porphyridium marinum.</title>
        <authorList>
            <person name="Liu L."/>
        </authorList>
    </citation>
    <scope>NUCLEOTIDE SEQUENCE [LARGE SCALE GENOMIC DNA]</scope>
    <source>
        <strain evidence="6 7">L1 8-17</strain>
    </source>
</reference>
<comment type="caution">
    <text evidence="6">The sequence shown here is derived from an EMBL/GenBank/DDBJ whole genome shotgun (WGS) entry which is preliminary data.</text>
</comment>
<dbReference type="FunFam" id="3.30.70.270:FF:000001">
    <property type="entry name" value="Diguanylate cyclase domain protein"/>
    <property type="match status" value="1"/>
</dbReference>
<dbReference type="InterPro" id="IPR001789">
    <property type="entry name" value="Sig_transdc_resp-reg_receiver"/>
</dbReference>
<dbReference type="GO" id="GO:0005886">
    <property type="term" value="C:plasma membrane"/>
    <property type="evidence" value="ECO:0007669"/>
    <property type="project" value="TreeGrafter"/>
</dbReference>
<organism evidence="6 7">
    <name type="scientific">Aquicoccus porphyridii</name>
    <dbReference type="NCBI Taxonomy" id="1852029"/>
    <lineage>
        <taxon>Bacteria</taxon>
        <taxon>Pseudomonadati</taxon>
        <taxon>Pseudomonadota</taxon>
        <taxon>Alphaproteobacteria</taxon>
        <taxon>Rhodobacterales</taxon>
        <taxon>Paracoccaceae</taxon>
        <taxon>Aquicoccus</taxon>
    </lineage>
</organism>
<feature type="domain" description="GGDEF" evidence="5">
    <location>
        <begin position="321"/>
        <end position="467"/>
    </location>
</feature>
<dbReference type="GO" id="GO:0000160">
    <property type="term" value="P:phosphorelay signal transduction system"/>
    <property type="evidence" value="ECO:0007669"/>
    <property type="project" value="InterPro"/>
</dbReference>
<dbReference type="SUPFAM" id="SSF55073">
    <property type="entry name" value="Nucleotide cyclase"/>
    <property type="match status" value="1"/>
</dbReference>
<dbReference type="InterPro" id="IPR029787">
    <property type="entry name" value="Nucleotide_cyclase"/>
</dbReference>
<dbReference type="CDD" id="cd01949">
    <property type="entry name" value="GGDEF"/>
    <property type="match status" value="1"/>
</dbReference>
<protein>
    <recommendedName>
        <fullName evidence="1">diguanylate cyclase</fullName>
        <ecNumber evidence="1">2.7.7.65</ecNumber>
    </recommendedName>
</protein>
<dbReference type="NCBIfam" id="TIGR00254">
    <property type="entry name" value="GGDEF"/>
    <property type="match status" value="1"/>
</dbReference>
<dbReference type="GO" id="GO:0052621">
    <property type="term" value="F:diguanylate cyclase activity"/>
    <property type="evidence" value="ECO:0007669"/>
    <property type="project" value="UniProtKB-EC"/>
</dbReference>
<evidence type="ECO:0000256" key="3">
    <source>
        <dbReference type="PROSITE-ProRule" id="PRU00169"/>
    </source>
</evidence>
<comment type="catalytic activity">
    <reaction evidence="2">
        <text>2 GTP = 3',3'-c-di-GMP + 2 diphosphate</text>
        <dbReference type="Rhea" id="RHEA:24898"/>
        <dbReference type="ChEBI" id="CHEBI:33019"/>
        <dbReference type="ChEBI" id="CHEBI:37565"/>
        <dbReference type="ChEBI" id="CHEBI:58805"/>
        <dbReference type="EC" id="2.7.7.65"/>
    </reaction>
</comment>
<dbReference type="Gene3D" id="3.30.70.270">
    <property type="match status" value="1"/>
</dbReference>
<evidence type="ECO:0000256" key="1">
    <source>
        <dbReference type="ARBA" id="ARBA00012528"/>
    </source>
</evidence>
<dbReference type="Pfam" id="PF00990">
    <property type="entry name" value="GGDEF"/>
    <property type="match status" value="1"/>
</dbReference>
<feature type="domain" description="Response regulatory" evidence="4">
    <location>
        <begin position="153"/>
        <end position="271"/>
    </location>
</feature>
<dbReference type="PANTHER" id="PTHR45138:SF9">
    <property type="entry name" value="DIGUANYLATE CYCLASE DGCM-RELATED"/>
    <property type="match status" value="1"/>
</dbReference>
<dbReference type="PANTHER" id="PTHR45138">
    <property type="entry name" value="REGULATORY COMPONENTS OF SENSORY TRANSDUCTION SYSTEM"/>
    <property type="match status" value="1"/>
</dbReference>
<dbReference type="InterPro" id="IPR011006">
    <property type="entry name" value="CheY-like_superfamily"/>
</dbReference>
<feature type="domain" description="Response regulatory" evidence="4">
    <location>
        <begin position="4"/>
        <end position="120"/>
    </location>
</feature>
<dbReference type="Pfam" id="PF00072">
    <property type="entry name" value="Response_reg"/>
    <property type="match status" value="1"/>
</dbReference>
<comment type="caution">
    <text evidence="3">Lacks conserved residue(s) required for the propagation of feature annotation.</text>
</comment>
<evidence type="ECO:0000259" key="4">
    <source>
        <dbReference type="PROSITE" id="PS50110"/>
    </source>
</evidence>
<evidence type="ECO:0000313" key="6">
    <source>
        <dbReference type="EMBL" id="KAA0910102.1"/>
    </source>
</evidence>
<dbReference type="EC" id="2.7.7.65" evidence="1"/>
<evidence type="ECO:0000259" key="5">
    <source>
        <dbReference type="PROSITE" id="PS50887"/>
    </source>
</evidence>